<keyword evidence="1" id="KW-0812">Transmembrane</keyword>
<keyword evidence="3" id="KW-1185">Reference proteome</keyword>
<dbReference type="EMBL" id="BMKC01000004">
    <property type="protein sequence ID" value="GGA87307.1"/>
    <property type="molecule type" value="Genomic_DNA"/>
</dbReference>
<accession>A0ABQ1HRK1</accession>
<feature type="transmembrane region" description="Helical" evidence="1">
    <location>
        <begin position="60"/>
        <end position="80"/>
    </location>
</feature>
<proteinExistence type="predicted"/>
<evidence type="ECO:0000313" key="3">
    <source>
        <dbReference type="Proteomes" id="UP000623419"/>
    </source>
</evidence>
<keyword evidence="1" id="KW-1133">Transmembrane helix</keyword>
<feature type="transmembrane region" description="Helical" evidence="1">
    <location>
        <begin position="135"/>
        <end position="153"/>
    </location>
</feature>
<feature type="transmembrane region" description="Helical" evidence="1">
    <location>
        <begin position="87"/>
        <end position="104"/>
    </location>
</feature>
<organism evidence="2 3">
    <name type="scientific">Arenimonas soli</name>
    <dbReference type="NCBI Taxonomy" id="2269504"/>
    <lineage>
        <taxon>Bacteria</taxon>
        <taxon>Pseudomonadati</taxon>
        <taxon>Pseudomonadota</taxon>
        <taxon>Gammaproteobacteria</taxon>
        <taxon>Lysobacterales</taxon>
        <taxon>Lysobacteraceae</taxon>
        <taxon>Arenimonas</taxon>
    </lineage>
</organism>
<reference evidence="3" key="1">
    <citation type="journal article" date="2019" name="Int. J. Syst. Evol. Microbiol.">
        <title>The Global Catalogue of Microorganisms (GCM) 10K type strain sequencing project: providing services to taxonomists for standard genome sequencing and annotation.</title>
        <authorList>
            <consortium name="The Broad Institute Genomics Platform"/>
            <consortium name="The Broad Institute Genome Sequencing Center for Infectious Disease"/>
            <person name="Wu L."/>
            <person name="Ma J."/>
        </authorList>
    </citation>
    <scope>NUCLEOTIDE SEQUENCE [LARGE SCALE GENOMIC DNA]</scope>
    <source>
        <strain evidence="3">CGMCC 1.15905</strain>
    </source>
</reference>
<evidence type="ECO:0000256" key="1">
    <source>
        <dbReference type="SAM" id="Phobius"/>
    </source>
</evidence>
<comment type="caution">
    <text evidence="2">The sequence shown here is derived from an EMBL/GenBank/DDBJ whole genome shotgun (WGS) entry which is preliminary data.</text>
</comment>
<protein>
    <submittedName>
        <fullName evidence="2">Uncharacterized protein</fullName>
    </submittedName>
</protein>
<sequence>MKKWCAVLAATWGLDLALRWQGHLAAPPVPGVPLWAGLQLVSEPGAGLRLTGLGALSSTAVLFSLALLAAGAFVLAQAVFDLPRDRLCHAGLLSALGAVAWTGLDLAESLVFGGRIDTLAWQGGSALVRFGLGDLVLPLLLVALAACLAVQLWRGLRRGA</sequence>
<gene>
    <name evidence="2" type="ORF">GCM10011521_27140</name>
</gene>
<dbReference type="RefSeq" id="WP_188665565.1">
    <property type="nucleotide sequence ID" value="NZ_BMKC01000004.1"/>
</dbReference>
<name>A0ABQ1HRK1_9GAMM</name>
<evidence type="ECO:0000313" key="2">
    <source>
        <dbReference type="EMBL" id="GGA87307.1"/>
    </source>
</evidence>
<keyword evidence="1" id="KW-0472">Membrane</keyword>
<dbReference type="Proteomes" id="UP000623419">
    <property type="component" value="Unassembled WGS sequence"/>
</dbReference>